<feature type="chain" id="PRO_5046819304" evidence="1">
    <location>
        <begin position="24"/>
        <end position="214"/>
    </location>
</feature>
<evidence type="ECO:0000256" key="1">
    <source>
        <dbReference type="SAM" id="SignalP"/>
    </source>
</evidence>
<organism evidence="3 4">
    <name type="scientific">Nocardioides mangrovi</name>
    <dbReference type="NCBI Taxonomy" id="2874580"/>
    <lineage>
        <taxon>Bacteria</taxon>
        <taxon>Bacillati</taxon>
        <taxon>Actinomycetota</taxon>
        <taxon>Actinomycetes</taxon>
        <taxon>Propionibacteriales</taxon>
        <taxon>Nocardioidaceae</taxon>
        <taxon>Nocardioides</taxon>
    </lineage>
</organism>
<keyword evidence="1" id="KW-0732">Signal</keyword>
<dbReference type="Pfam" id="PF10646">
    <property type="entry name" value="Germane"/>
    <property type="match status" value="1"/>
</dbReference>
<gene>
    <name evidence="3" type="ORF">K8U61_20930</name>
</gene>
<accession>A0ABS7UHY8</accession>
<evidence type="ECO:0000313" key="4">
    <source>
        <dbReference type="Proteomes" id="UP000780875"/>
    </source>
</evidence>
<dbReference type="Proteomes" id="UP000780875">
    <property type="component" value="Unassembled WGS sequence"/>
</dbReference>
<sequence length="214" mass="21252">MSRRRTRCAAAAVLVAASLTLSACGLPGDGSVHRVDDGEVPYHLLESGSAGAPAAGAAGGPARAPVVFWVAGERLVPEATDDTCGDDPGAVVEGLLHTLATGPSDDARANGRSSAVPPDSGLEMAGLADGVVEVDIEPETSLSADRLPVAVGQIVLTVTSAPGVRSVVLVTDGEPAKVPLPDGALTEGPVTAEDYGDLLPDRLAAHGSFGCSGS</sequence>
<feature type="domain" description="GerMN" evidence="2">
    <location>
        <begin position="92"/>
        <end position="180"/>
    </location>
</feature>
<dbReference type="EMBL" id="JAIQZJ010000016">
    <property type="protein sequence ID" value="MBZ5740649.1"/>
    <property type="molecule type" value="Genomic_DNA"/>
</dbReference>
<comment type="caution">
    <text evidence="3">The sequence shown here is derived from an EMBL/GenBank/DDBJ whole genome shotgun (WGS) entry which is preliminary data.</text>
</comment>
<proteinExistence type="predicted"/>
<feature type="signal peptide" evidence="1">
    <location>
        <begin position="1"/>
        <end position="23"/>
    </location>
</feature>
<protein>
    <submittedName>
        <fullName evidence="3">GerMN domain-containing protein</fullName>
    </submittedName>
</protein>
<dbReference type="RefSeq" id="WP_224125007.1">
    <property type="nucleotide sequence ID" value="NZ_JAIQZJ010000016.1"/>
</dbReference>
<evidence type="ECO:0000259" key="2">
    <source>
        <dbReference type="SMART" id="SM00909"/>
    </source>
</evidence>
<dbReference type="SMART" id="SM00909">
    <property type="entry name" value="Germane"/>
    <property type="match status" value="1"/>
</dbReference>
<reference evidence="3 4" key="1">
    <citation type="submission" date="2021-09" db="EMBL/GenBank/DDBJ databases">
        <title>Whole genome sequence of Nocardioides sp. GBK3QG-3.</title>
        <authorList>
            <person name="Tuo L."/>
        </authorList>
    </citation>
    <scope>NUCLEOTIDE SEQUENCE [LARGE SCALE GENOMIC DNA]</scope>
    <source>
        <strain evidence="3 4">GBK3QG-3</strain>
    </source>
</reference>
<evidence type="ECO:0000313" key="3">
    <source>
        <dbReference type="EMBL" id="MBZ5740649.1"/>
    </source>
</evidence>
<dbReference type="PROSITE" id="PS51257">
    <property type="entry name" value="PROKAR_LIPOPROTEIN"/>
    <property type="match status" value="1"/>
</dbReference>
<name>A0ABS7UHY8_9ACTN</name>
<dbReference type="InterPro" id="IPR019606">
    <property type="entry name" value="GerMN"/>
</dbReference>
<keyword evidence="4" id="KW-1185">Reference proteome</keyword>